<keyword evidence="8 9" id="KW-0051">Antiviral defense</keyword>
<dbReference type="EMBL" id="QROY01000004">
    <property type="protein sequence ID" value="RHL69153.1"/>
    <property type="molecule type" value="Genomic_DNA"/>
</dbReference>
<dbReference type="Gene3D" id="3.30.70.240">
    <property type="match status" value="1"/>
</dbReference>
<dbReference type="GO" id="GO:0043571">
    <property type="term" value="P:maintenance of CRISPR repeat elements"/>
    <property type="evidence" value="ECO:0007669"/>
    <property type="project" value="UniProtKB-UniRule"/>
</dbReference>
<comment type="cofactor">
    <cofactor evidence="1 9">
        <name>Mg(2+)</name>
        <dbReference type="ChEBI" id="CHEBI:18420"/>
    </cofactor>
</comment>
<reference evidence="10 11" key="1">
    <citation type="submission" date="2018-08" db="EMBL/GenBank/DDBJ databases">
        <title>A genome reference for cultivated species of the human gut microbiota.</title>
        <authorList>
            <person name="Zou Y."/>
            <person name="Xue W."/>
            <person name="Luo G."/>
        </authorList>
    </citation>
    <scope>NUCLEOTIDE SEQUENCE [LARGE SCALE GENOMIC DNA]</scope>
    <source>
        <strain evidence="10 11">AF36-7BH</strain>
    </source>
</reference>
<feature type="binding site" evidence="9">
    <location>
        <position position="8"/>
    </location>
    <ligand>
        <name>Mg(2+)</name>
        <dbReference type="ChEBI" id="CHEBI:18420"/>
        <note>catalytic</note>
    </ligand>
</feature>
<evidence type="ECO:0000313" key="10">
    <source>
        <dbReference type="EMBL" id="RHL69153.1"/>
    </source>
</evidence>
<dbReference type="NCBIfam" id="TIGR01573">
    <property type="entry name" value="cas2"/>
    <property type="match status" value="1"/>
</dbReference>
<dbReference type="GO" id="GO:0051607">
    <property type="term" value="P:defense response to virus"/>
    <property type="evidence" value="ECO:0007669"/>
    <property type="project" value="UniProtKB-UniRule"/>
</dbReference>
<comment type="similarity">
    <text evidence="2 9">Belongs to the CRISPR-associated endoribonuclease Cas2 protein family.</text>
</comment>
<evidence type="ECO:0000256" key="7">
    <source>
        <dbReference type="ARBA" id="ARBA00022842"/>
    </source>
</evidence>
<dbReference type="PANTHER" id="PTHR34405:SF1">
    <property type="entry name" value="CRISPR-ASSOCIATED ENDORIBONUCLEASE CAS2"/>
    <property type="match status" value="1"/>
</dbReference>
<name>A0A415MCG1_9FIRM</name>
<dbReference type="Proteomes" id="UP000285201">
    <property type="component" value="Unassembled WGS sequence"/>
</dbReference>
<keyword evidence="3 9" id="KW-0540">Nuclease</keyword>
<sequence>MYIVLVYDVSKDENGQKRWSHIFKICKKYLTHIQNSVFEGEISTVQLEKLRGELKPHVNTKLDSVILFKSRSEKWLDKEFWGKEDDLTSFII</sequence>
<dbReference type="InterPro" id="IPR019199">
    <property type="entry name" value="Virulence_VapD/CRISPR_Cas2"/>
</dbReference>
<evidence type="ECO:0000256" key="9">
    <source>
        <dbReference type="HAMAP-Rule" id="MF_01471"/>
    </source>
</evidence>
<dbReference type="Pfam" id="PF09827">
    <property type="entry name" value="CRISPR_Cas2"/>
    <property type="match status" value="1"/>
</dbReference>
<dbReference type="HAMAP" id="MF_01471">
    <property type="entry name" value="Cas2"/>
    <property type="match status" value="1"/>
</dbReference>
<dbReference type="GO" id="GO:0046872">
    <property type="term" value="F:metal ion binding"/>
    <property type="evidence" value="ECO:0007669"/>
    <property type="project" value="UniProtKB-UniRule"/>
</dbReference>
<dbReference type="SUPFAM" id="SSF143430">
    <property type="entry name" value="TTP0101/SSO1404-like"/>
    <property type="match status" value="1"/>
</dbReference>
<dbReference type="RefSeq" id="WP_118370807.1">
    <property type="nucleotide sequence ID" value="NZ_QRNK01000090.1"/>
</dbReference>
<evidence type="ECO:0000256" key="1">
    <source>
        <dbReference type="ARBA" id="ARBA00001946"/>
    </source>
</evidence>
<proteinExistence type="inferred from homology"/>
<accession>A0A415MCG1</accession>
<comment type="caution">
    <text evidence="10">The sequence shown here is derived from an EMBL/GenBank/DDBJ whole genome shotgun (WGS) entry which is preliminary data.</text>
</comment>
<evidence type="ECO:0000313" key="11">
    <source>
        <dbReference type="Proteomes" id="UP000285201"/>
    </source>
</evidence>
<evidence type="ECO:0000256" key="3">
    <source>
        <dbReference type="ARBA" id="ARBA00022722"/>
    </source>
</evidence>
<keyword evidence="4 9" id="KW-0479">Metal-binding</keyword>
<evidence type="ECO:0000256" key="4">
    <source>
        <dbReference type="ARBA" id="ARBA00022723"/>
    </source>
</evidence>
<dbReference type="GO" id="GO:0016787">
    <property type="term" value="F:hydrolase activity"/>
    <property type="evidence" value="ECO:0007669"/>
    <property type="project" value="UniProtKB-KW"/>
</dbReference>
<gene>
    <name evidence="9 10" type="primary">cas2</name>
    <name evidence="10" type="ORF">DW007_06310</name>
</gene>
<keyword evidence="6 9" id="KW-0378">Hydrolase</keyword>
<keyword evidence="7 9" id="KW-0460">Magnesium</keyword>
<comment type="subunit">
    <text evidence="9">Homodimer, forms a heterotetramer with a Cas1 homodimer.</text>
</comment>
<dbReference type="CDD" id="cd09725">
    <property type="entry name" value="Cas2_I_II_III"/>
    <property type="match status" value="1"/>
</dbReference>
<dbReference type="GO" id="GO:0004521">
    <property type="term" value="F:RNA endonuclease activity"/>
    <property type="evidence" value="ECO:0007669"/>
    <property type="project" value="InterPro"/>
</dbReference>
<dbReference type="EC" id="3.1.-.-" evidence="9"/>
<dbReference type="PANTHER" id="PTHR34405">
    <property type="entry name" value="CRISPR-ASSOCIATED ENDORIBONUCLEASE CAS2"/>
    <property type="match status" value="1"/>
</dbReference>
<protein>
    <recommendedName>
        <fullName evidence="9">CRISPR-associated endoribonuclease Cas2</fullName>
        <ecNumber evidence="9">3.1.-.-</ecNumber>
    </recommendedName>
</protein>
<dbReference type="AlphaFoldDB" id="A0A415MCG1"/>
<organism evidence="10 11">
    <name type="scientific">Lachnospira eligens</name>
    <dbReference type="NCBI Taxonomy" id="39485"/>
    <lineage>
        <taxon>Bacteria</taxon>
        <taxon>Bacillati</taxon>
        <taxon>Bacillota</taxon>
        <taxon>Clostridia</taxon>
        <taxon>Lachnospirales</taxon>
        <taxon>Lachnospiraceae</taxon>
        <taxon>Lachnospira</taxon>
    </lineage>
</organism>
<evidence type="ECO:0000256" key="6">
    <source>
        <dbReference type="ARBA" id="ARBA00022801"/>
    </source>
</evidence>
<keyword evidence="5 9" id="KW-0255">Endonuclease</keyword>
<dbReference type="InterPro" id="IPR021127">
    <property type="entry name" value="CRISPR_associated_Cas2"/>
</dbReference>
<evidence type="ECO:0000256" key="5">
    <source>
        <dbReference type="ARBA" id="ARBA00022759"/>
    </source>
</evidence>
<evidence type="ECO:0000256" key="2">
    <source>
        <dbReference type="ARBA" id="ARBA00009959"/>
    </source>
</evidence>
<comment type="function">
    <text evidence="9">CRISPR (clustered regularly interspaced short palindromic repeat), is an adaptive immune system that provides protection against mobile genetic elements (viruses, transposable elements and conjugative plasmids). CRISPR clusters contain sequences complementary to antecedent mobile elements and target invading nucleic acids. CRISPR clusters are transcribed and processed into CRISPR RNA (crRNA). Functions as a ssRNA-specific endoribonuclease. Involved in the integration of spacer DNA into the CRISPR cassette.</text>
</comment>
<evidence type="ECO:0000256" key="8">
    <source>
        <dbReference type="ARBA" id="ARBA00023118"/>
    </source>
</evidence>